<evidence type="ECO:0000256" key="4">
    <source>
        <dbReference type="ARBA" id="ARBA00022898"/>
    </source>
</evidence>
<dbReference type="Proteomes" id="UP001500879">
    <property type="component" value="Unassembled WGS sequence"/>
</dbReference>
<dbReference type="EMBL" id="BAAABX010000003">
    <property type="protein sequence ID" value="GAA0384529.1"/>
    <property type="molecule type" value="Genomic_DNA"/>
</dbReference>
<dbReference type="SUPFAM" id="SSF53383">
    <property type="entry name" value="PLP-dependent transferases"/>
    <property type="match status" value="1"/>
</dbReference>
<organism evidence="7 8">
    <name type="scientific">Streptomyces luteireticuli</name>
    <dbReference type="NCBI Taxonomy" id="173858"/>
    <lineage>
        <taxon>Bacteria</taxon>
        <taxon>Bacillati</taxon>
        <taxon>Actinomycetota</taxon>
        <taxon>Actinomycetes</taxon>
        <taxon>Kitasatosporales</taxon>
        <taxon>Streptomycetaceae</taxon>
        <taxon>Streptomyces</taxon>
    </lineage>
</organism>
<gene>
    <name evidence="7" type="ORF">GCM10010357_01760</name>
</gene>
<proteinExistence type="predicted"/>
<name>A0ABP3HY85_9ACTN</name>
<evidence type="ECO:0000256" key="1">
    <source>
        <dbReference type="ARBA" id="ARBA00001933"/>
    </source>
</evidence>
<feature type="domain" description="Aminotransferase class I/classII large" evidence="6">
    <location>
        <begin position="50"/>
        <end position="406"/>
    </location>
</feature>
<evidence type="ECO:0000256" key="2">
    <source>
        <dbReference type="ARBA" id="ARBA00022576"/>
    </source>
</evidence>
<dbReference type="GO" id="GO:0008483">
    <property type="term" value="F:transaminase activity"/>
    <property type="evidence" value="ECO:0007669"/>
    <property type="project" value="UniProtKB-KW"/>
</dbReference>
<feature type="region of interest" description="Disordered" evidence="5">
    <location>
        <begin position="1"/>
        <end position="21"/>
    </location>
</feature>
<evidence type="ECO:0000256" key="5">
    <source>
        <dbReference type="SAM" id="MobiDB-lite"/>
    </source>
</evidence>
<accession>A0ABP3HY85</accession>
<dbReference type="CDD" id="cd00609">
    <property type="entry name" value="AAT_like"/>
    <property type="match status" value="1"/>
</dbReference>
<evidence type="ECO:0000313" key="8">
    <source>
        <dbReference type="Proteomes" id="UP001500879"/>
    </source>
</evidence>
<sequence>MGVDGTGAYGAGGTDEGAPGARWRPAARVAGLGTSVFTEMTELARSTGAVNLGQGVPELPSPPELLADVAEAVRSGANQYPPAHGAPALREAVAAHQLRRYGLAYDPRDEVLVTTGATEALAAALLGLCDPGDEVIAFDPCYDAYPAGARFAGAKLVAVPLVEDGDRFVLDADALRAAVTPRTRVLLLNTPHNPTGKVFTPDELDAVAAVCREHDLVVVTDEVYEHLVFDDASAGAHRTIAALPGMRERTLTISSAGKTFSVTGWKIGWVCGPAGLLAAVAGVKQFLTYASGTPYQEALARALGGVEEWAAEVRRTLGRNRDLLSEGLARAGLRPYRADAGYFLQADIRAWGHGDGVRFCRELPSRAGVVAIPTSAFWVRPGAPSHLVRFSFCRSEDSVRTAVERLGSSG</sequence>
<reference evidence="8" key="1">
    <citation type="journal article" date="2019" name="Int. J. Syst. Evol. Microbiol.">
        <title>The Global Catalogue of Microorganisms (GCM) 10K type strain sequencing project: providing services to taxonomists for standard genome sequencing and annotation.</title>
        <authorList>
            <consortium name="The Broad Institute Genomics Platform"/>
            <consortium name="The Broad Institute Genome Sequencing Center for Infectious Disease"/>
            <person name="Wu L."/>
            <person name="Ma J."/>
        </authorList>
    </citation>
    <scope>NUCLEOTIDE SEQUENCE [LARGE SCALE GENOMIC DNA]</scope>
    <source>
        <strain evidence="8">JCM 4788</strain>
    </source>
</reference>
<comment type="cofactor">
    <cofactor evidence="1">
        <name>pyridoxal 5'-phosphate</name>
        <dbReference type="ChEBI" id="CHEBI:597326"/>
    </cofactor>
</comment>
<protein>
    <submittedName>
        <fullName evidence="7">Pyridoxal phosphate-dependent aminotransferase</fullName>
    </submittedName>
</protein>
<dbReference type="PANTHER" id="PTHR43807">
    <property type="entry name" value="FI04487P"/>
    <property type="match status" value="1"/>
</dbReference>
<evidence type="ECO:0000259" key="6">
    <source>
        <dbReference type="Pfam" id="PF00155"/>
    </source>
</evidence>
<evidence type="ECO:0000313" key="7">
    <source>
        <dbReference type="EMBL" id="GAA0384529.1"/>
    </source>
</evidence>
<dbReference type="InterPro" id="IPR051326">
    <property type="entry name" value="Kynurenine-oxoglutarate_AT"/>
</dbReference>
<evidence type="ECO:0000256" key="3">
    <source>
        <dbReference type="ARBA" id="ARBA00022679"/>
    </source>
</evidence>
<dbReference type="Gene3D" id="3.90.1150.10">
    <property type="entry name" value="Aspartate Aminotransferase, domain 1"/>
    <property type="match status" value="1"/>
</dbReference>
<dbReference type="PANTHER" id="PTHR43807:SF20">
    <property type="entry name" value="FI04487P"/>
    <property type="match status" value="1"/>
</dbReference>
<keyword evidence="8" id="KW-1185">Reference proteome</keyword>
<keyword evidence="2 7" id="KW-0032">Aminotransferase</keyword>
<dbReference type="InterPro" id="IPR015424">
    <property type="entry name" value="PyrdxlP-dep_Trfase"/>
</dbReference>
<dbReference type="Pfam" id="PF00155">
    <property type="entry name" value="Aminotran_1_2"/>
    <property type="match status" value="1"/>
</dbReference>
<dbReference type="Gene3D" id="3.40.640.10">
    <property type="entry name" value="Type I PLP-dependent aspartate aminotransferase-like (Major domain)"/>
    <property type="match status" value="1"/>
</dbReference>
<keyword evidence="3" id="KW-0808">Transferase</keyword>
<dbReference type="InterPro" id="IPR004839">
    <property type="entry name" value="Aminotransferase_I/II_large"/>
</dbReference>
<feature type="compositionally biased region" description="Gly residues" evidence="5">
    <location>
        <begin position="1"/>
        <end position="15"/>
    </location>
</feature>
<comment type="caution">
    <text evidence="7">The sequence shown here is derived from an EMBL/GenBank/DDBJ whole genome shotgun (WGS) entry which is preliminary data.</text>
</comment>
<keyword evidence="4" id="KW-0663">Pyridoxal phosphate</keyword>
<dbReference type="InterPro" id="IPR015422">
    <property type="entry name" value="PyrdxlP-dep_Trfase_small"/>
</dbReference>
<dbReference type="InterPro" id="IPR015421">
    <property type="entry name" value="PyrdxlP-dep_Trfase_major"/>
</dbReference>
<dbReference type="RefSeq" id="WP_344018557.1">
    <property type="nucleotide sequence ID" value="NZ_BAAABX010000003.1"/>
</dbReference>